<dbReference type="SUPFAM" id="SSF52540">
    <property type="entry name" value="P-loop containing nucleoside triphosphate hydrolases"/>
    <property type="match status" value="1"/>
</dbReference>
<sequence length="819" mass="92562">MSQALAKAANLTPAIRLGQAVSNFKATLSSSDKIHLDNELSTLANHPPGVSDVSRVISEINLRIKANTRHSFGPRFMNILLVVQEYVALGDIILGASQNLLACSIWAVMLSRSTSHLEQMSDLFMKAGRNVPRYQEMELLYPRSKRLQDGMCEYMIVIVNICQHGVRVLQKSTFSLTTLTMFDSSLAGLQKSLDGWSTFIKEEASQLLHRGMVEEAQKNSTFRRTMTVFNSSREHHHRLALKVRWLKACSTYDYQTTWKQARKKGNCSWFSTAAEYTQWKEQASPSHLFCVGKLGSGKTTLMANIVDDLSVSWTMVYFFCRYDIAESLSATTINGCLTRQLLEHCQLNLETLEVSFAGKVPSTSNSTFLELLKCLLPKDSTYTILLDGLDECQNDEIDGVMEFFQSLAKMFPIRVCLSLRNDTARSIPVKLSGKAQSTTLEIPEDNPDIEAYIESELKDRLESGNLSIGNLLTVLAIQETLQSKSQGMFLWTALQLDCICAEQTDEDILQALKDLPNDLISTFVRVLEKSSPAEPKNGRRVIELLVAARRPLMTAELQEALSVEPGDTEWKPSRQINNIQAILAYWGSLLTIDEEELTVRFAHHSIRQFFISQVDATLAKAVDPDEANLEMGRIILTYLNYDILDRRVTRMVAPSVPAAGAPSKIIQSTFGESKKTKKIALAWLKSRKEPSYDIGHVLHSTRGTSSHESFHFLRYIKEYYYYHIAGLWREQGVISQFWNQLYENNPFEFNLENWLAFELYKAKVEGLIEDFIPLDVQDHLFTLTAIQNLVQQSGVPQAEAEPLASKIKKTQKRCLQILV</sequence>
<evidence type="ECO:0000259" key="3">
    <source>
        <dbReference type="Pfam" id="PF24883"/>
    </source>
</evidence>
<evidence type="ECO:0000313" key="4">
    <source>
        <dbReference type="EMBL" id="OJJ42183.1"/>
    </source>
</evidence>
<dbReference type="InterPro" id="IPR056884">
    <property type="entry name" value="NPHP3-like_N"/>
</dbReference>
<feature type="domain" description="Nephrocystin 3-like N-terminal" evidence="3">
    <location>
        <begin position="265"/>
        <end position="417"/>
    </location>
</feature>
<gene>
    <name evidence="4" type="ORF">ASPZODRAFT_42732</name>
</gene>
<feature type="non-terminal residue" evidence="4">
    <location>
        <position position="819"/>
    </location>
</feature>
<dbReference type="GeneID" id="34614796"/>
<dbReference type="InterPro" id="IPR027417">
    <property type="entry name" value="P-loop_NTPase"/>
</dbReference>
<name>A0A1L9S4V6_9EURO</name>
<proteinExistence type="predicted"/>
<organism evidence="4 5">
    <name type="scientific">Penicilliopsis zonata CBS 506.65</name>
    <dbReference type="NCBI Taxonomy" id="1073090"/>
    <lineage>
        <taxon>Eukaryota</taxon>
        <taxon>Fungi</taxon>
        <taxon>Dikarya</taxon>
        <taxon>Ascomycota</taxon>
        <taxon>Pezizomycotina</taxon>
        <taxon>Eurotiomycetes</taxon>
        <taxon>Eurotiomycetidae</taxon>
        <taxon>Eurotiales</taxon>
        <taxon>Aspergillaceae</taxon>
        <taxon>Penicilliopsis</taxon>
    </lineage>
</organism>
<dbReference type="Pfam" id="PF24883">
    <property type="entry name" value="NPHP3_N"/>
    <property type="match status" value="1"/>
</dbReference>
<accession>A0A1L9S4V6</accession>
<feature type="domain" description="GPI inositol-deacylase winged helix" evidence="2">
    <location>
        <begin position="537"/>
        <end position="613"/>
    </location>
</feature>
<dbReference type="RefSeq" id="XP_022576693.1">
    <property type="nucleotide sequence ID" value="XM_022728332.1"/>
</dbReference>
<evidence type="ECO:0000256" key="1">
    <source>
        <dbReference type="ARBA" id="ARBA00022737"/>
    </source>
</evidence>
<dbReference type="AlphaFoldDB" id="A0A1L9S4V6"/>
<dbReference type="STRING" id="1073090.A0A1L9S4V6"/>
<evidence type="ECO:0000313" key="5">
    <source>
        <dbReference type="Proteomes" id="UP000184188"/>
    </source>
</evidence>
<dbReference type="EMBL" id="KV878366">
    <property type="protein sequence ID" value="OJJ42183.1"/>
    <property type="molecule type" value="Genomic_DNA"/>
</dbReference>
<dbReference type="InterPro" id="IPR054471">
    <property type="entry name" value="GPIID_WHD"/>
</dbReference>
<dbReference type="Pfam" id="PF22939">
    <property type="entry name" value="WHD_GPIID"/>
    <property type="match status" value="1"/>
</dbReference>
<keyword evidence="5" id="KW-1185">Reference proteome</keyword>
<dbReference type="Gene3D" id="3.40.50.300">
    <property type="entry name" value="P-loop containing nucleotide triphosphate hydrolases"/>
    <property type="match status" value="1"/>
</dbReference>
<dbReference type="PANTHER" id="PTHR10039:SF10">
    <property type="entry name" value="NACHT DOMAIN-CONTAINING PROTEIN"/>
    <property type="match status" value="1"/>
</dbReference>
<dbReference type="PANTHER" id="PTHR10039">
    <property type="entry name" value="AMELOGENIN"/>
    <property type="match status" value="1"/>
</dbReference>
<dbReference type="VEuPathDB" id="FungiDB:ASPZODRAFT_42732"/>
<protein>
    <submittedName>
        <fullName evidence="4">Uncharacterized protein</fullName>
    </submittedName>
</protein>
<reference evidence="5" key="1">
    <citation type="journal article" date="2017" name="Genome Biol.">
        <title>Comparative genomics reveals high biological diversity and specific adaptations in the industrially and medically important fungal genus Aspergillus.</title>
        <authorList>
            <person name="de Vries R.P."/>
            <person name="Riley R."/>
            <person name="Wiebenga A."/>
            <person name="Aguilar-Osorio G."/>
            <person name="Amillis S."/>
            <person name="Uchima C.A."/>
            <person name="Anderluh G."/>
            <person name="Asadollahi M."/>
            <person name="Askin M."/>
            <person name="Barry K."/>
            <person name="Battaglia E."/>
            <person name="Bayram O."/>
            <person name="Benocci T."/>
            <person name="Braus-Stromeyer S.A."/>
            <person name="Caldana C."/>
            <person name="Canovas D."/>
            <person name="Cerqueira G.C."/>
            <person name="Chen F."/>
            <person name="Chen W."/>
            <person name="Choi C."/>
            <person name="Clum A."/>
            <person name="Dos Santos R.A."/>
            <person name="Damasio A.R."/>
            <person name="Diallinas G."/>
            <person name="Emri T."/>
            <person name="Fekete E."/>
            <person name="Flipphi M."/>
            <person name="Freyberg S."/>
            <person name="Gallo A."/>
            <person name="Gournas C."/>
            <person name="Habgood R."/>
            <person name="Hainaut M."/>
            <person name="Harispe M.L."/>
            <person name="Henrissat B."/>
            <person name="Hilden K.S."/>
            <person name="Hope R."/>
            <person name="Hossain A."/>
            <person name="Karabika E."/>
            <person name="Karaffa L."/>
            <person name="Karanyi Z."/>
            <person name="Krasevec N."/>
            <person name="Kuo A."/>
            <person name="Kusch H."/>
            <person name="LaButti K."/>
            <person name="Lagendijk E.L."/>
            <person name="Lapidus A."/>
            <person name="Levasseur A."/>
            <person name="Lindquist E."/>
            <person name="Lipzen A."/>
            <person name="Logrieco A.F."/>
            <person name="MacCabe A."/>
            <person name="Maekelae M.R."/>
            <person name="Malavazi I."/>
            <person name="Melin P."/>
            <person name="Meyer V."/>
            <person name="Mielnichuk N."/>
            <person name="Miskei M."/>
            <person name="Molnar A.P."/>
            <person name="Mule G."/>
            <person name="Ngan C.Y."/>
            <person name="Orejas M."/>
            <person name="Orosz E."/>
            <person name="Ouedraogo J.P."/>
            <person name="Overkamp K.M."/>
            <person name="Park H.-S."/>
            <person name="Perrone G."/>
            <person name="Piumi F."/>
            <person name="Punt P.J."/>
            <person name="Ram A.F."/>
            <person name="Ramon A."/>
            <person name="Rauscher S."/>
            <person name="Record E."/>
            <person name="Riano-Pachon D.M."/>
            <person name="Robert V."/>
            <person name="Roehrig J."/>
            <person name="Ruller R."/>
            <person name="Salamov A."/>
            <person name="Salih N.S."/>
            <person name="Samson R.A."/>
            <person name="Sandor E."/>
            <person name="Sanguinetti M."/>
            <person name="Schuetze T."/>
            <person name="Sepcic K."/>
            <person name="Shelest E."/>
            <person name="Sherlock G."/>
            <person name="Sophianopoulou V."/>
            <person name="Squina F.M."/>
            <person name="Sun H."/>
            <person name="Susca A."/>
            <person name="Todd R.B."/>
            <person name="Tsang A."/>
            <person name="Unkles S.E."/>
            <person name="van de Wiele N."/>
            <person name="van Rossen-Uffink D."/>
            <person name="Oliveira J.V."/>
            <person name="Vesth T.C."/>
            <person name="Visser J."/>
            <person name="Yu J.-H."/>
            <person name="Zhou M."/>
            <person name="Andersen M.R."/>
            <person name="Archer D.B."/>
            <person name="Baker S.E."/>
            <person name="Benoit I."/>
            <person name="Brakhage A.A."/>
            <person name="Braus G.H."/>
            <person name="Fischer R."/>
            <person name="Frisvad J.C."/>
            <person name="Goldman G.H."/>
            <person name="Houbraken J."/>
            <person name="Oakley B."/>
            <person name="Pocsi I."/>
            <person name="Scazzocchio C."/>
            <person name="Seiboth B."/>
            <person name="vanKuyk P.A."/>
            <person name="Wortman J."/>
            <person name="Dyer P.S."/>
            <person name="Grigoriev I.V."/>
        </authorList>
    </citation>
    <scope>NUCLEOTIDE SEQUENCE [LARGE SCALE GENOMIC DNA]</scope>
    <source>
        <strain evidence="5">CBS 506.65</strain>
    </source>
</reference>
<dbReference type="Proteomes" id="UP000184188">
    <property type="component" value="Unassembled WGS sequence"/>
</dbReference>
<evidence type="ECO:0000259" key="2">
    <source>
        <dbReference type="Pfam" id="PF22939"/>
    </source>
</evidence>
<keyword evidence="1" id="KW-0677">Repeat</keyword>
<dbReference type="OrthoDB" id="7464126at2759"/>